<sequence length="358" mass="40240">MSLKMDYNYLGDTGMKVSNLCFGALTFGIVDDSVARPGQLNEADSHLLLDRYVEWGGNFIDTADVYADGLSEKIVGSWLSKHNRNEFVVATKVRFNTNPKDVNSIGLSRKHIMAGIESSLKNLQTSYIDIYQTHCWDVGTPIKETLLTLHDLQRAGKIHYVGLSNVCGWQIQKIVDVAKDIGMLPIASLQQQYSLLERHSEFEEFQVCLNEGIGVLPWSPLKGGFLSGKFKRDEMPSPETRIGFTALEEQKRVLQSQPAWTILKEKDAAWELLDIMKDIATVHGKSVAQVALRWLIQKKIVSSVIFGAKTLQQLDDNLGASSGWELTEEEMQKLDEISKPKAEYPHVMISKVNVVRQK</sequence>
<dbReference type="Proteomes" id="UP000597762">
    <property type="component" value="Unassembled WGS sequence"/>
</dbReference>
<dbReference type="GO" id="GO:0005829">
    <property type="term" value="C:cytosol"/>
    <property type="evidence" value="ECO:0007669"/>
    <property type="project" value="UniProtKB-ARBA"/>
</dbReference>
<organism evidence="4 5">
    <name type="scientific">Acanthosepion pharaonis</name>
    <name type="common">Pharaoh cuttlefish</name>
    <name type="synonym">Sepia pharaonis</name>
    <dbReference type="NCBI Taxonomy" id="158019"/>
    <lineage>
        <taxon>Eukaryota</taxon>
        <taxon>Metazoa</taxon>
        <taxon>Spiralia</taxon>
        <taxon>Lophotrochozoa</taxon>
        <taxon>Mollusca</taxon>
        <taxon>Cephalopoda</taxon>
        <taxon>Coleoidea</taxon>
        <taxon>Decapodiformes</taxon>
        <taxon>Sepiida</taxon>
        <taxon>Sepiina</taxon>
        <taxon>Sepiidae</taxon>
        <taxon>Acanthosepion</taxon>
    </lineage>
</organism>
<reference evidence="4" key="1">
    <citation type="submission" date="2021-01" db="EMBL/GenBank/DDBJ databases">
        <authorList>
            <person name="Li R."/>
            <person name="Bekaert M."/>
        </authorList>
    </citation>
    <scope>NUCLEOTIDE SEQUENCE</scope>
    <source>
        <strain evidence="4">Farmed</strain>
    </source>
</reference>
<evidence type="ECO:0000256" key="2">
    <source>
        <dbReference type="ARBA" id="ARBA00038157"/>
    </source>
</evidence>
<proteinExistence type="inferred from homology"/>
<dbReference type="InterPro" id="IPR020471">
    <property type="entry name" value="AKR"/>
</dbReference>
<gene>
    <name evidence="4" type="ORF">SPHA_16684</name>
</gene>
<dbReference type="PANTHER" id="PTHR43364:SF4">
    <property type="entry name" value="NAD(P)-LINKED OXIDOREDUCTASE SUPERFAMILY PROTEIN"/>
    <property type="match status" value="1"/>
</dbReference>
<keyword evidence="1" id="KW-0560">Oxidoreductase</keyword>
<dbReference type="InterPro" id="IPR036812">
    <property type="entry name" value="NAD(P)_OxRdtase_dom_sf"/>
</dbReference>
<comment type="caution">
    <text evidence="4">The sequence shown here is derived from an EMBL/GenBank/DDBJ whole genome shotgun (WGS) entry which is preliminary data.</text>
</comment>
<name>A0A812BIK0_ACAPH</name>
<dbReference type="InterPro" id="IPR050523">
    <property type="entry name" value="AKR_Detox_Biosynth"/>
</dbReference>
<comment type="similarity">
    <text evidence="2">Belongs to the aldo/keto reductase family. Aldo/keto reductase 2 subfamily.</text>
</comment>
<evidence type="ECO:0000256" key="1">
    <source>
        <dbReference type="ARBA" id="ARBA00023002"/>
    </source>
</evidence>
<dbReference type="InterPro" id="IPR023210">
    <property type="entry name" value="NADP_OxRdtase_dom"/>
</dbReference>
<dbReference type="Gene3D" id="3.20.20.100">
    <property type="entry name" value="NADP-dependent oxidoreductase domain"/>
    <property type="match status" value="1"/>
</dbReference>
<dbReference type="PANTHER" id="PTHR43364">
    <property type="entry name" value="NADH-SPECIFIC METHYLGLYOXAL REDUCTASE-RELATED"/>
    <property type="match status" value="1"/>
</dbReference>
<evidence type="ECO:0000259" key="3">
    <source>
        <dbReference type="Pfam" id="PF00248"/>
    </source>
</evidence>
<dbReference type="EMBL" id="CAHIKZ030000591">
    <property type="protein sequence ID" value="CAE1228153.1"/>
    <property type="molecule type" value="Genomic_DNA"/>
</dbReference>
<dbReference type="FunFam" id="3.20.20.100:FF:000004">
    <property type="entry name" value="Oxidoreductase, aldo/keto reductase"/>
    <property type="match status" value="1"/>
</dbReference>
<dbReference type="GO" id="GO:0016491">
    <property type="term" value="F:oxidoreductase activity"/>
    <property type="evidence" value="ECO:0007669"/>
    <property type="project" value="UniProtKB-KW"/>
</dbReference>
<dbReference type="SUPFAM" id="SSF51430">
    <property type="entry name" value="NAD(P)-linked oxidoreductase"/>
    <property type="match status" value="1"/>
</dbReference>
<dbReference type="Pfam" id="PF00248">
    <property type="entry name" value="Aldo_ket_red"/>
    <property type="match status" value="1"/>
</dbReference>
<accession>A0A812BIK0</accession>
<evidence type="ECO:0000313" key="4">
    <source>
        <dbReference type="EMBL" id="CAE1228153.1"/>
    </source>
</evidence>
<dbReference type="PRINTS" id="PR00069">
    <property type="entry name" value="ALDKETRDTASE"/>
</dbReference>
<dbReference type="AlphaFoldDB" id="A0A812BIK0"/>
<protein>
    <recommendedName>
        <fullName evidence="3">NADP-dependent oxidoreductase domain-containing protein</fullName>
    </recommendedName>
</protein>
<evidence type="ECO:0000313" key="5">
    <source>
        <dbReference type="Proteomes" id="UP000597762"/>
    </source>
</evidence>
<dbReference type="OrthoDB" id="48988at2759"/>
<keyword evidence="5" id="KW-1185">Reference proteome</keyword>
<feature type="domain" description="NADP-dependent oxidoreductase" evidence="3">
    <location>
        <begin position="20"/>
        <end position="338"/>
    </location>
</feature>